<dbReference type="RefSeq" id="WP_341833951.1">
    <property type="nucleotide sequence ID" value="NZ_CP149822.1"/>
</dbReference>
<accession>A0ABZ2YGH3</accession>
<feature type="signal peptide" evidence="1">
    <location>
        <begin position="1"/>
        <end position="20"/>
    </location>
</feature>
<dbReference type="EMBL" id="CP149822">
    <property type="protein sequence ID" value="WZN38942.1"/>
    <property type="molecule type" value="Genomic_DNA"/>
</dbReference>
<proteinExistence type="predicted"/>
<keyword evidence="1" id="KW-0732">Signal</keyword>
<feature type="chain" id="PRO_5046056822" evidence="1">
    <location>
        <begin position="21"/>
        <end position="81"/>
    </location>
</feature>
<organism evidence="2 3">
    <name type="scientific">Chitinophaga pollutisoli</name>
    <dbReference type="NCBI Taxonomy" id="3133966"/>
    <lineage>
        <taxon>Bacteria</taxon>
        <taxon>Pseudomonadati</taxon>
        <taxon>Bacteroidota</taxon>
        <taxon>Chitinophagia</taxon>
        <taxon>Chitinophagales</taxon>
        <taxon>Chitinophagaceae</taxon>
        <taxon>Chitinophaga</taxon>
    </lineage>
</organism>
<name>A0ABZ2YGH3_9BACT</name>
<reference evidence="3" key="1">
    <citation type="submission" date="2024-03" db="EMBL/GenBank/DDBJ databases">
        <title>Chitinophaga horti sp. nov., isolated from garden soil.</title>
        <authorList>
            <person name="Lee D.S."/>
            <person name="Han D.M."/>
            <person name="Baek J.H."/>
            <person name="Choi D.G."/>
            <person name="Jeon J.H."/>
            <person name="Jeon C.O."/>
        </authorList>
    </citation>
    <scope>NUCLEOTIDE SEQUENCE [LARGE SCALE GENOMIC DNA]</scope>
    <source>
        <strain evidence="3">GPA1</strain>
    </source>
</reference>
<evidence type="ECO:0000256" key="1">
    <source>
        <dbReference type="SAM" id="SignalP"/>
    </source>
</evidence>
<dbReference type="Proteomes" id="UP001485459">
    <property type="component" value="Chromosome"/>
</dbReference>
<evidence type="ECO:0000313" key="3">
    <source>
        <dbReference type="Proteomes" id="UP001485459"/>
    </source>
</evidence>
<evidence type="ECO:0000313" key="2">
    <source>
        <dbReference type="EMBL" id="WZN38942.1"/>
    </source>
</evidence>
<gene>
    <name evidence="2" type="ORF">WJU16_13115</name>
</gene>
<protein>
    <submittedName>
        <fullName evidence="2">Uncharacterized protein</fullName>
    </submittedName>
</protein>
<sequence>MKQFFLMLSAAALLAGPALAQEKPGAKKKAPAQKEEACNKGKDASCCKQETAAKGKSCCMPMPSRAEAAKAAAKKKAAEKS</sequence>
<keyword evidence="3" id="KW-1185">Reference proteome</keyword>